<keyword evidence="4" id="KW-0408">Iron</keyword>
<keyword evidence="2" id="KW-0479">Metal-binding</keyword>
<evidence type="ECO:0000256" key="5">
    <source>
        <dbReference type="ARBA" id="ARBA00023014"/>
    </source>
</evidence>
<dbReference type="SUPFAM" id="SSF51905">
    <property type="entry name" value="FAD/NAD(P)-binding domain"/>
    <property type="match status" value="1"/>
</dbReference>
<keyword evidence="5" id="KW-0411">Iron-sulfur</keyword>
<dbReference type="InterPro" id="IPR039650">
    <property type="entry name" value="HdrA-like"/>
</dbReference>
<dbReference type="Proteomes" id="UP000576225">
    <property type="component" value="Unassembled WGS sequence"/>
</dbReference>
<dbReference type="PRINTS" id="PR00411">
    <property type="entry name" value="PNDRDTASEI"/>
</dbReference>
<accession>A0A2U1AYZ5</accession>
<sequence length="435" mass="46419">MKTYLEPARTLPVVGTCDVLVAGAGPAGIGAALGAARCGASVFLLEAANCVGGMATAGMMSHWCGGTESPLLDEIFKRTKSSPLLPPATSERANPWATAHEAQKTAVQELLLEAGVTLQYHTRIAGAVVEDNTVKGVITESKSGREVILAHTVIDATGDGDVAAAAGAEFVLGRPEDHGCQPVTLMFRIGGVDHSRAIFPGSFESLVDVPKGEIQALGHEHLPFPAGHVLLYPAPLPGEVCVNMTNVTGVNATDVRELTRAELTCREQMVKIVQFLREFAPGYENCYAVTSAANVGVRETRHFKALYQLNETDIVEARTFDDWIATRNHFNFDIHNVKGPGLDANGAQHKFRSKGKYTIPYRSCVPEKLDGLLLSGRNIDGTHKAHSNFRVMPICLNIGQGTGVAAALAARNNIPARAVDVKAVQAELMKMGIRP</sequence>
<evidence type="ECO:0000313" key="6">
    <source>
        <dbReference type="EMBL" id="NMD88307.1"/>
    </source>
</evidence>
<dbReference type="EMBL" id="JABAEW010000042">
    <property type="protein sequence ID" value="NMD88307.1"/>
    <property type="molecule type" value="Genomic_DNA"/>
</dbReference>
<evidence type="ECO:0000313" key="7">
    <source>
        <dbReference type="EMBL" id="PVY41467.1"/>
    </source>
</evidence>
<dbReference type="GO" id="GO:0046872">
    <property type="term" value="F:metal ion binding"/>
    <property type="evidence" value="ECO:0007669"/>
    <property type="project" value="UniProtKB-KW"/>
</dbReference>
<dbReference type="PANTHER" id="PTHR43498">
    <property type="entry name" value="FERREDOXIN:COB-COM HETERODISULFIDE REDUCTASE SUBUNIT A"/>
    <property type="match status" value="1"/>
</dbReference>
<dbReference type="GO" id="GO:0051539">
    <property type="term" value="F:4 iron, 4 sulfur cluster binding"/>
    <property type="evidence" value="ECO:0007669"/>
    <property type="project" value="UniProtKB-KW"/>
</dbReference>
<evidence type="ECO:0000256" key="2">
    <source>
        <dbReference type="ARBA" id="ARBA00022723"/>
    </source>
</evidence>
<name>A0A2U1AYZ5_9BACT</name>
<keyword evidence="8" id="KW-1185">Reference proteome</keyword>
<dbReference type="Pfam" id="PF12831">
    <property type="entry name" value="FAD_oxidored"/>
    <property type="match status" value="1"/>
</dbReference>
<dbReference type="EMBL" id="QEKH01000014">
    <property type="protein sequence ID" value="PVY41467.1"/>
    <property type="molecule type" value="Genomic_DNA"/>
</dbReference>
<dbReference type="Gene3D" id="3.50.50.60">
    <property type="entry name" value="FAD/NAD(P)-binding domain"/>
    <property type="match status" value="1"/>
</dbReference>
<dbReference type="GeneID" id="78295432"/>
<proteinExistence type="predicted"/>
<dbReference type="Proteomes" id="UP000245959">
    <property type="component" value="Unassembled WGS sequence"/>
</dbReference>
<protein>
    <submittedName>
        <fullName evidence="6 7">FAD-dependent oxidoreductase</fullName>
    </submittedName>
</protein>
<comment type="caution">
    <text evidence="7">The sequence shown here is derived from an EMBL/GenBank/DDBJ whole genome shotgun (WGS) entry which is preliminary data.</text>
</comment>
<keyword evidence="1" id="KW-0004">4Fe-4S</keyword>
<evidence type="ECO:0000256" key="4">
    <source>
        <dbReference type="ARBA" id="ARBA00023004"/>
    </source>
</evidence>
<evidence type="ECO:0000256" key="1">
    <source>
        <dbReference type="ARBA" id="ARBA00022485"/>
    </source>
</evidence>
<reference evidence="7 8" key="1">
    <citation type="submission" date="2018-04" db="EMBL/GenBank/DDBJ databases">
        <title>Genomic Encyclopedia of Type Strains, Phase IV (KMG-IV): sequencing the most valuable type-strain genomes for metagenomic binning, comparative biology and taxonomic classification.</title>
        <authorList>
            <person name="Goeker M."/>
        </authorList>
    </citation>
    <scope>NUCLEOTIDE SEQUENCE [LARGE SCALE GENOMIC DNA]</scope>
    <source>
        <strain evidence="7 8">DSM 14823</strain>
    </source>
</reference>
<reference evidence="6 9" key="2">
    <citation type="submission" date="2020-04" db="EMBL/GenBank/DDBJ databases">
        <authorList>
            <person name="Hitch T.C.A."/>
            <person name="Wylensek D."/>
            <person name="Clavel T."/>
        </authorList>
    </citation>
    <scope>NUCLEOTIDE SEQUENCE [LARGE SCALE GENOMIC DNA]</scope>
    <source>
        <strain evidence="6 9">COR2-253-APC-1A</strain>
    </source>
</reference>
<dbReference type="PANTHER" id="PTHR43498:SF1">
    <property type="entry name" value="COB--COM HETERODISULFIDE REDUCTASE IRON-SULFUR SUBUNIT A"/>
    <property type="match status" value="1"/>
</dbReference>
<evidence type="ECO:0000313" key="8">
    <source>
        <dbReference type="Proteomes" id="UP000245959"/>
    </source>
</evidence>
<dbReference type="GO" id="GO:0016491">
    <property type="term" value="F:oxidoreductase activity"/>
    <property type="evidence" value="ECO:0007669"/>
    <property type="project" value="UniProtKB-KW"/>
</dbReference>
<dbReference type="RefSeq" id="WP_116884122.1">
    <property type="nucleotide sequence ID" value="NZ_CALXNT010000004.1"/>
</dbReference>
<keyword evidence="3" id="KW-0560">Oxidoreductase</keyword>
<evidence type="ECO:0000256" key="3">
    <source>
        <dbReference type="ARBA" id="ARBA00023002"/>
    </source>
</evidence>
<dbReference type="InterPro" id="IPR036188">
    <property type="entry name" value="FAD/NAD-bd_sf"/>
</dbReference>
<organism evidence="7 8">
    <name type="scientific">Victivallis vadensis</name>
    <dbReference type="NCBI Taxonomy" id="172901"/>
    <lineage>
        <taxon>Bacteria</taxon>
        <taxon>Pseudomonadati</taxon>
        <taxon>Lentisphaerota</taxon>
        <taxon>Lentisphaeria</taxon>
        <taxon>Victivallales</taxon>
        <taxon>Victivallaceae</taxon>
        <taxon>Victivallis</taxon>
    </lineage>
</organism>
<gene>
    <name evidence="7" type="ORF">C8D82_11481</name>
    <name evidence="6" type="ORF">HF882_17105</name>
</gene>
<evidence type="ECO:0000313" key="9">
    <source>
        <dbReference type="Proteomes" id="UP000576225"/>
    </source>
</evidence>
<dbReference type="AlphaFoldDB" id="A0A2U1AYZ5"/>